<gene>
    <name evidence="2" type="ORF">HYN04_10055</name>
</gene>
<keyword evidence="3" id="KW-1185">Reference proteome</keyword>
<evidence type="ECO:0000313" key="2">
    <source>
        <dbReference type="EMBL" id="AWM78066.1"/>
    </source>
</evidence>
<keyword evidence="1" id="KW-0472">Membrane</keyword>
<keyword evidence="1" id="KW-0812">Transmembrane</keyword>
<dbReference type="InterPro" id="IPR025333">
    <property type="entry name" value="DUF4239"/>
</dbReference>
<reference evidence="3" key="1">
    <citation type="submission" date="2018-05" db="EMBL/GenBank/DDBJ databases">
        <title>Genome sequencing of Phenylobacterium sp. HYN0004.</title>
        <authorList>
            <person name="Yi H."/>
            <person name="Baek C."/>
        </authorList>
    </citation>
    <scope>NUCLEOTIDE SEQUENCE [LARGE SCALE GENOMIC DNA]</scope>
    <source>
        <strain evidence="3">HYN0004</strain>
    </source>
</reference>
<dbReference type="Proteomes" id="UP000247763">
    <property type="component" value="Chromosome"/>
</dbReference>
<feature type="transmembrane region" description="Helical" evidence="1">
    <location>
        <begin position="5"/>
        <end position="23"/>
    </location>
</feature>
<evidence type="ECO:0000313" key="3">
    <source>
        <dbReference type="Proteomes" id="UP000247763"/>
    </source>
</evidence>
<evidence type="ECO:0000256" key="1">
    <source>
        <dbReference type="SAM" id="Phobius"/>
    </source>
</evidence>
<dbReference type="OrthoDB" id="272864at2"/>
<dbReference type="Pfam" id="PF14023">
    <property type="entry name" value="Bestrophin-like"/>
    <property type="match status" value="1"/>
</dbReference>
<name>A0A2Z3HV64_9CAUL</name>
<feature type="transmembrane region" description="Helical" evidence="1">
    <location>
        <begin position="187"/>
        <end position="204"/>
    </location>
</feature>
<dbReference type="RefSeq" id="WP_110450633.1">
    <property type="nucleotide sequence ID" value="NZ_CP029479.1"/>
</dbReference>
<sequence>MINPALTWIGLSTLLILTLELGFRSYLWFRARRDMSSEEGTTFVMSAALTMLALLVGFTFGMAQSNFELRRDLVTHEANAISTTHLRQQLLDDANRSEINPLMAEYVKVRMQFAAARSDREALDAVGRQTGDLQRRIWAATDRALETPSGQRIAVPLLNATNEMFDDAERRYAAFDAKIPDRIIRSLLGYAFGSALLVGLTLAATGSRHFMSTSGLFVLVALALSLIIDMDNGASGLITTSQAPMERVAALIASESGTR</sequence>
<feature type="transmembrane region" description="Helical" evidence="1">
    <location>
        <begin position="43"/>
        <end position="63"/>
    </location>
</feature>
<dbReference type="KEGG" id="phb:HYN04_10055"/>
<organism evidence="2 3">
    <name type="scientific">Phenylobacterium parvum</name>
    <dbReference type="NCBI Taxonomy" id="2201350"/>
    <lineage>
        <taxon>Bacteria</taxon>
        <taxon>Pseudomonadati</taxon>
        <taxon>Pseudomonadota</taxon>
        <taxon>Alphaproteobacteria</taxon>
        <taxon>Caulobacterales</taxon>
        <taxon>Caulobacteraceae</taxon>
        <taxon>Phenylobacterium</taxon>
    </lineage>
</organism>
<evidence type="ECO:0008006" key="4">
    <source>
        <dbReference type="Google" id="ProtNLM"/>
    </source>
</evidence>
<protein>
    <recommendedName>
        <fullName evidence="4">DUF4239 domain-containing protein</fullName>
    </recommendedName>
</protein>
<dbReference type="AlphaFoldDB" id="A0A2Z3HV64"/>
<accession>A0A2Z3HV64</accession>
<proteinExistence type="predicted"/>
<dbReference type="EMBL" id="CP029479">
    <property type="protein sequence ID" value="AWM78066.1"/>
    <property type="molecule type" value="Genomic_DNA"/>
</dbReference>
<feature type="transmembrane region" description="Helical" evidence="1">
    <location>
        <begin position="210"/>
        <end position="228"/>
    </location>
</feature>
<keyword evidence="1" id="KW-1133">Transmembrane helix</keyword>